<evidence type="ECO:0008006" key="4">
    <source>
        <dbReference type="Google" id="ProtNLM"/>
    </source>
</evidence>
<dbReference type="RefSeq" id="WP_125025092.1">
    <property type="nucleotide sequence ID" value="NZ_CP034159.1"/>
</dbReference>
<dbReference type="EMBL" id="CP034159">
    <property type="protein sequence ID" value="AZI33536.1"/>
    <property type="molecule type" value="Genomic_DNA"/>
</dbReference>
<evidence type="ECO:0000313" key="3">
    <source>
        <dbReference type="Proteomes" id="UP000270185"/>
    </source>
</evidence>
<evidence type="ECO:0000313" key="2">
    <source>
        <dbReference type="EMBL" id="AZI33536.1"/>
    </source>
</evidence>
<feature type="signal peptide" evidence="1">
    <location>
        <begin position="1"/>
        <end position="18"/>
    </location>
</feature>
<dbReference type="Proteomes" id="UP000270185">
    <property type="component" value="Chromosome"/>
</dbReference>
<protein>
    <recommendedName>
        <fullName evidence="4">Outer membrane protein beta-barrel domain-containing protein</fullName>
    </recommendedName>
</protein>
<proteinExistence type="predicted"/>
<accession>A0A3G8XZ17</accession>
<gene>
    <name evidence="2" type="ORF">EIB73_10230</name>
</gene>
<dbReference type="AlphaFoldDB" id="A0A3G8XZ17"/>
<dbReference type="OrthoDB" id="1148680at2"/>
<keyword evidence="1" id="KW-0732">Signal</keyword>
<name>A0A3G8XZ17_9FLAO</name>
<reference evidence="3" key="1">
    <citation type="submission" date="2018-11" db="EMBL/GenBank/DDBJ databases">
        <title>Proposal to divide the Flavobacteriaceae and reorganize its genera based on Amino Acid Identity values calculated from whole genome sequences.</title>
        <authorList>
            <person name="Nicholson A.C."/>
            <person name="Gulvik C.A."/>
            <person name="Whitney A.M."/>
            <person name="Humrighouse B.W."/>
            <person name="Bell M."/>
            <person name="Holmes B."/>
            <person name="Steigerwalt A.G."/>
            <person name="Villarma A."/>
            <person name="Sheth M."/>
            <person name="Batra D."/>
            <person name="Pryor J."/>
            <person name="Bernardet J.-F."/>
            <person name="Hugo C."/>
            <person name="Kampfer P."/>
            <person name="Newman J.D."/>
            <person name="McQuiston J.R."/>
        </authorList>
    </citation>
    <scope>NUCLEOTIDE SEQUENCE [LARGE SCALE GENOMIC DNA]</scope>
    <source>
        <strain evidence="3">G0081</strain>
    </source>
</reference>
<evidence type="ECO:0000256" key="1">
    <source>
        <dbReference type="SAM" id="SignalP"/>
    </source>
</evidence>
<keyword evidence="3" id="KW-1185">Reference proteome</keyword>
<sequence>MKKLLLLSIISIGFSVNAQIGTSTQLGGENSKWTFGGSAGLGGSFGSNNGGTSIYISPRIGYKLTENFEAGIVSDLTWANSKYYSSNTIGVGPFVNYYIARNFYLSGMFQEYFFNQKNKLTYQKYSGEEAALYLGGGYLQRIGDRAYMQIGGMYNVLYKKDESVFGSGFVPSIGVVFGL</sequence>
<dbReference type="KEGG" id="ccas:EIB73_10230"/>
<organism evidence="2 3">
    <name type="scientific">Kaistella carnis</name>
    <dbReference type="NCBI Taxonomy" id="1241979"/>
    <lineage>
        <taxon>Bacteria</taxon>
        <taxon>Pseudomonadati</taxon>
        <taxon>Bacteroidota</taxon>
        <taxon>Flavobacteriia</taxon>
        <taxon>Flavobacteriales</taxon>
        <taxon>Weeksellaceae</taxon>
        <taxon>Chryseobacterium group</taxon>
        <taxon>Kaistella</taxon>
    </lineage>
</organism>
<feature type="chain" id="PRO_5018337233" description="Outer membrane protein beta-barrel domain-containing protein" evidence="1">
    <location>
        <begin position="19"/>
        <end position="179"/>
    </location>
</feature>